<evidence type="ECO:0000256" key="8">
    <source>
        <dbReference type="ARBA" id="ARBA00022679"/>
    </source>
</evidence>
<evidence type="ECO:0000256" key="7">
    <source>
        <dbReference type="ARBA" id="ARBA00022650"/>
    </source>
</evidence>
<dbReference type="PANTHER" id="PTHR11063">
    <property type="entry name" value="GLUTAMATE SEMIALDEHYDE DEHYDROGENASE"/>
    <property type="match status" value="1"/>
</dbReference>
<dbReference type="PANTHER" id="PTHR11063:SF8">
    <property type="entry name" value="DELTA-1-PYRROLINE-5-CARBOXYLATE SYNTHASE"/>
    <property type="match status" value="1"/>
</dbReference>
<dbReference type="Pfam" id="PF00696">
    <property type="entry name" value="AA_kinase"/>
    <property type="match status" value="1"/>
</dbReference>
<dbReference type="Gene3D" id="3.40.1160.10">
    <property type="entry name" value="Acetylglutamate kinase-like"/>
    <property type="match status" value="1"/>
</dbReference>
<dbReference type="NCBIfam" id="TIGR01027">
    <property type="entry name" value="proB"/>
    <property type="match status" value="1"/>
</dbReference>
<evidence type="ECO:0000256" key="14">
    <source>
        <dbReference type="ARBA" id="ARBA00023268"/>
    </source>
</evidence>
<keyword evidence="11 17" id="KW-0067">ATP-binding</keyword>
<dbReference type="InterPro" id="IPR015590">
    <property type="entry name" value="Aldehyde_DH_dom"/>
</dbReference>
<dbReference type="FunFam" id="3.40.1160.10:FF:000006">
    <property type="entry name" value="Glutamate 5-kinase"/>
    <property type="match status" value="1"/>
</dbReference>
<comment type="catalytic activity">
    <reaction evidence="15 17">
        <text>L-glutamate 5-semialdehyde + phosphate + NADP(+) = L-glutamyl 5-phosphate + NADPH + H(+)</text>
        <dbReference type="Rhea" id="RHEA:19541"/>
        <dbReference type="ChEBI" id="CHEBI:15378"/>
        <dbReference type="ChEBI" id="CHEBI:43474"/>
        <dbReference type="ChEBI" id="CHEBI:57783"/>
        <dbReference type="ChEBI" id="CHEBI:58066"/>
        <dbReference type="ChEBI" id="CHEBI:58274"/>
        <dbReference type="ChEBI" id="CHEBI:58349"/>
        <dbReference type="EC" id="1.2.1.41"/>
    </reaction>
</comment>
<dbReference type="NCBIfam" id="TIGR01092">
    <property type="entry name" value="P5CS"/>
    <property type="match status" value="1"/>
</dbReference>
<evidence type="ECO:0000256" key="17">
    <source>
        <dbReference type="PIRNR" id="PIRNR036429"/>
    </source>
</evidence>
<dbReference type="EC" id="2.7.2.11" evidence="17"/>
<keyword evidence="9 17" id="KW-0547">Nucleotide-binding</keyword>
<evidence type="ECO:0000256" key="3">
    <source>
        <dbReference type="ARBA" id="ARBA00006300"/>
    </source>
</evidence>
<evidence type="ECO:0000256" key="16">
    <source>
        <dbReference type="ARBA" id="ARBA00049141"/>
    </source>
</evidence>
<dbReference type="AlphaFoldDB" id="A0AAW1TC82"/>
<dbReference type="Pfam" id="PF00171">
    <property type="entry name" value="Aldedh"/>
    <property type="match status" value="1"/>
</dbReference>
<feature type="domain" description="Aldehyde dehydrogenase" evidence="19">
    <location>
        <begin position="373"/>
        <end position="644"/>
    </location>
</feature>
<comment type="pathway">
    <text evidence="1 17">Amino-acid biosynthesis; L-proline biosynthesis; L-glutamate 5-semialdehyde from L-glutamate: step 2/2.</text>
</comment>
<dbReference type="GO" id="GO:0004349">
    <property type="term" value="F:glutamate 5-kinase activity"/>
    <property type="evidence" value="ECO:0007669"/>
    <property type="project" value="UniProtKB-UniRule"/>
</dbReference>
<dbReference type="EC" id="1.2.1.41" evidence="17"/>
<dbReference type="SUPFAM" id="SSF53633">
    <property type="entry name" value="Carbamate kinase-like"/>
    <property type="match status" value="1"/>
</dbReference>
<dbReference type="Gene3D" id="3.40.309.10">
    <property type="entry name" value="Aldehyde Dehydrogenase, Chain A, domain 2"/>
    <property type="match status" value="1"/>
</dbReference>
<dbReference type="GO" id="GO:0009084">
    <property type="term" value="P:glutamine family amino acid biosynthetic process"/>
    <property type="evidence" value="ECO:0007669"/>
    <property type="project" value="UniProtKB-ARBA"/>
</dbReference>
<dbReference type="InterPro" id="IPR000965">
    <property type="entry name" value="GPR_dom"/>
</dbReference>
<evidence type="ECO:0000256" key="5">
    <source>
        <dbReference type="ARBA" id="ARBA00022490"/>
    </source>
</evidence>
<dbReference type="GO" id="GO:0005524">
    <property type="term" value="F:ATP binding"/>
    <property type="evidence" value="ECO:0007669"/>
    <property type="project" value="UniProtKB-UniRule"/>
</dbReference>
<comment type="catalytic activity">
    <reaction evidence="16 17">
        <text>L-glutamate + ATP = L-glutamyl 5-phosphate + ADP</text>
        <dbReference type="Rhea" id="RHEA:14877"/>
        <dbReference type="ChEBI" id="CHEBI:29985"/>
        <dbReference type="ChEBI" id="CHEBI:30616"/>
        <dbReference type="ChEBI" id="CHEBI:58274"/>
        <dbReference type="ChEBI" id="CHEBI:456216"/>
        <dbReference type="EC" id="2.7.2.11"/>
    </reaction>
</comment>
<evidence type="ECO:0000256" key="15">
    <source>
        <dbReference type="ARBA" id="ARBA00049024"/>
    </source>
</evidence>
<evidence type="ECO:0000256" key="9">
    <source>
        <dbReference type="ARBA" id="ARBA00022741"/>
    </source>
</evidence>
<comment type="similarity">
    <text evidence="3 17">In the C-terminal section; belongs to the gamma-glutamyl phosphate reductase family.</text>
</comment>
<evidence type="ECO:0000256" key="11">
    <source>
        <dbReference type="ARBA" id="ARBA00022840"/>
    </source>
</evidence>
<dbReference type="InterPro" id="IPR016162">
    <property type="entry name" value="Ald_DH_N"/>
</dbReference>
<gene>
    <name evidence="21" type="ORF">WJX84_003194</name>
</gene>
<dbReference type="InterPro" id="IPR001048">
    <property type="entry name" value="Asp/Glu/Uridylate_kinase"/>
</dbReference>
<evidence type="ECO:0000259" key="19">
    <source>
        <dbReference type="Pfam" id="PF00171"/>
    </source>
</evidence>
<protein>
    <recommendedName>
        <fullName evidence="17">Delta-1-pyrroline-5-carboxylate synthase</fullName>
    </recommendedName>
    <domain>
        <recommendedName>
            <fullName evidence="17">Glutamate 5-kinase</fullName>
            <shortName evidence="17">GK</shortName>
            <ecNumber evidence="17">2.7.2.11</ecNumber>
        </recommendedName>
        <alternativeName>
            <fullName evidence="17">Gamma-glutamyl kinase</fullName>
        </alternativeName>
    </domain>
    <domain>
        <recommendedName>
            <fullName evidence="17">Gamma-glutamyl phosphate reductase</fullName>
            <shortName evidence="17">GPR</shortName>
            <ecNumber evidence="17">1.2.1.41</ecNumber>
        </recommendedName>
        <alternativeName>
            <fullName evidence="17">Glutamate-5-semialdehyde dehydrogenase</fullName>
        </alternativeName>
        <alternativeName>
            <fullName evidence="17">Glutamyl-gamma-semialdehyde dehydrogenase</fullName>
        </alternativeName>
    </domain>
</protein>
<dbReference type="InterPro" id="IPR016163">
    <property type="entry name" value="Ald_DH_C"/>
</dbReference>
<evidence type="ECO:0000313" key="21">
    <source>
        <dbReference type="EMBL" id="KAK9866601.1"/>
    </source>
</evidence>
<dbReference type="Gene3D" id="3.40.605.10">
    <property type="entry name" value="Aldehyde Dehydrogenase, Chain A, domain 1"/>
    <property type="match status" value="1"/>
</dbReference>
<dbReference type="PRINTS" id="PR00474">
    <property type="entry name" value="GLU5KINASE"/>
</dbReference>
<dbReference type="EMBL" id="JALJOV010000148">
    <property type="protein sequence ID" value="KAK9866601.1"/>
    <property type="molecule type" value="Genomic_DNA"/>
</dbReference>
<reference evidence="21 22" key="1">
    <citation type="journal article" date="2024" name="Nat. Commun.">
        <title>Phylogenomics reveals the evolutionary origins of lichenization in chlorophyte algae.</title>
        <authorList>
            <person name="Puginier C."/>
            <person name="Libourel C."/>
            <person name="Otte J."/>
            <person name="Skaloud P."/>
            <person name="Haon M."/>
            <person name="Grisel S."/>
            <person name="Petersen M."/>
            <person name="Berrin J.G."/>
            <person name="Delaux P.M."/>
            <person name="Dal Grande F."/>
            <person name="Keller J."/>
        </authorList>
    </citation>
    <scope>NUCLEOTIDE SEQUENCE [LARGE SCALE GENOMIC DNA]</scope>
    <source>
        <strain evidence="21 22">SAG 2523</strain>
    </source>
</reference>
<keyword evidence="22" id="KW-1185">Reference proteome</keyword>
<dbReference type="NCBIfam" id="TIGR00407">
    <property type="entry name" value="proA"/>
    <property type="match status" value="1"/>
</dbReference>
<dbReference type="InterPro" id="IPR019797">
    <property type="entry name" value="Glutamate_5-kinase_CS"/>
</dbReference>
<dbReference type="CDD" id="cd07079">
    <property type="entry name" value="ALDH_F18-19_ProA-GPR"/>
    <property type="match status" value="1"/>
</dbReference>
<accession>A0AAW1TC82</accession>
<keyword evidence="8 17" id="KW-0808">Transferase</keyword>
<sequence>MSRTPDLRVPNIGQAKNGRPSMDISSPVVSKLKSLTPSISMSDVAEALARQKAGNSDAHPSRRVVTQARRIVVKVGTAVVTRGKDHRLALGRLGALVEQLEALSRSGRQVILVTSGSVSVGRQKLRHQQILNSSPLEMTQEGRSSGCSRAAAAAGQGGLMSLYDSLFHMMDMQAAQVLVTSNDFSDANFRRNLSDTVEDLLAANVVPVFNENDAISNRPQTVETSSSSNSPFRDNDGLAALLGLELHADLLCLLTDVDGLYTGHPADPASSIIHMYCPDVHDELIKFGAGSKGGRGGMLSKVKAAWMAGSQGCNCIIANGKNPDALLRIVAGKLDGTMFSKAGAEEIMAASRPQPNGSHAGVSPRSSIPGAVQTEKADTREMAVAARASSRVLQSLSTQARVAILNRIADQLLAHESEIMSENAADVAQFEGKISHQLLQRLKLKPQKILQLADGIRSIARQDEPLRKVLSKMEIAKDLVLEKVTSSIGVLLIIFEARPDALPQIAALSIASGNGLLLKGGKEAARSNAILHRIITDCIQEVQPDVGRNLISLITSRAAIDELLALDDVIDLVIPRGSNQLVSHIQHNTRIPVLGHADGICHIYLDSEVDMESAKSICVDSKVDYPAACNAVEKILVHSALASDGRLFQLQKALQQAGVKMYGGDMAAGALGLPPAPSSRHEYGEPALTIELVDSMDEAIDHIHKHGSSHTECILTSNKSKAEDFLKRVDSACVFHNATTRFADGFRFGLGAEVGISTSRIHARGPVGVEGLLTTRWLLRGSGQTVEKDIVAHRRQLKRGRRPVKASDVHISPQNCLLWRPVEASPEVVGSMRGSRRTHLPCYLRTCS</sequence>
<keyword evidence="7 17" id="KW-0641">Proline biosynthesis</keyword>
<evidence type="ECO:0000256" key="12">
    <source>
        <dbReference type="ARBA" id="ARBA00022857"/>
    </source>
</evidence>
<dbReference type="InterPro" id="IPR001057">
    <property type="entry name" value="Glu/AcGlu_kinase"/>
</dbReference>
<dbReference type="SUPFAM" id="SSF53720">
    <property type="entry name" value="ALDH-like"/>
    <property type="match status" value="1"/>
</dbReference>
<dbReference type="PROSITE" id="PS00902">
    <property type="entry name" value="GLUTAMATE_5_KINASE"/>
    <property type="match status" value="1"/>
</dbReference>
<evidence type="ECO:0000259" key="20">
    <source>
        <dbReference type="Pfam" id="PF00696"/>
    </source>
</evidence>
<keyword evidence="13 17" id="KW-0560">Oxidoreductase</keyword>
<keyword evidence="6 17" id="KW-0028">Amino-acid biosynthesis</keyword>
<dbReference type="PIRSF" id="PIRSF036429">
    <property type="entry name" value="P5C_syn"/>
    <property type="match status" value="1"/>
</dbReference>
<dbReference type="InterPro" id="IPR020593">
    <property type="entry name" value="G-glutamylP_reductase_CS"/>
</dbReference>
<dbReference type="InterPro" id="IPR005715">
    <property type="entry name" value="Glu_5kinase/COase_Synthase"/>
</dbReference>
<comment type="pathway">
    <text evidence="2 17">Amino-acid biosynthesis; L-proline biosynthesis; L-glutamate 5-semialdehyde from L-glutamate: step 1/2.</text>
</comment>
<comment type="function">
    <text evidence="17">P5CS plays a key role in proline biosynthesis, leading to osmoregulation in plants.</text>
</comment>
<name>A0AAW1TC82_9CHLO</name>
<evidence type="ECO:0000256" key="6">
    <source>
        <dbReference type="ARBA" id="ARBA00022605"/>
    </source>
</evidence>
<feature type="domain" description="Aspartate/glutamate/uridylate kinase" evidence="20">
    <location>
        <begin position="70"/>
        <end position="319"/>
    </location>
</feature>
<keyword evidence="5" id="KW-0963">Cytoplasm</keyword>
<dbReference type="Proteomes" id="UP001485043">
    <property type="component" value="Unassembled WGS sequence"/>
</dbReference>
<evidence type="ECO:0000256" key="18">
    <source>
        <dbReference type="SAM" id="MobiDB-lite"/>
    </source>
</evidence>
<dbReference type="HAMAP" id="MF_00456">
    <property type="entry name" value="ProB"/>
    <property type="match status" value="1"/>
</dbReference>
<keyword evidence="12 17" id="KW-0521">NADP</keyword>
<evidence type="ECO:0000256" key="10">
    <source>
        <dbReference type="ARBA" id="ARBA00022777"/>
    </source>
</evidence>
<keyword evidence="14" id="KW-0511">Multifunctional enzyme</keyword>
<comment type="similarity">
    <text evidence="4 17">In the N-terminal section; belongs to the glutamate 5-kinase family.</text>
</comment>
<comment type="caution">
    <text evidence="21">The sequence shown here is derived from an EMBL/GenBank/DDBJ whole genome shotgun (WGS) entry which is preliminary data.</text>
</comment>
<dbReference type="HAMAP" id="MF_00412">
    <property type="entry name" value="ProA"/>
    <property type="match status" value="1"/>
</dbReference>
<evidence type="ECO:0000256" key="4">
    <source>
        <dbReference type="ARBA" id="ARBA00009302"/>
    </source>
</evidence>
<dbReference type="PROSITE" id="PS01223">
    <property type="entry name" value="PROA"/>
    <property type="match status" value="1"/>
</dbReference>
<dbReference type="GO" id="GO:0005737">
    <property type="term" value="C:cytoplasm"/>
    <property type="evidence" value="ECO:0007669"/>
    <property type="project" value="UniProtKB-UniRule"/>
</dbReference>
<evidence type="ECO:0000256" key="1">
    <source>
        <dbReference type="ARBA" id="ARBA00004985"/>
    </source>
</evidence>
<evidence type="ECO:0000313" key="22">
    <source>
        <dbReference type="Proteomes" id="UP001485043"/>
    </source>
</evidence>
<keyword evidence="10 17" id="KW-0418">Kinase</keyword>
<evidence type="ECO:0000256" key="2">
    <source>
        <dbReference type="ARBA" id="ARBA00005185"/>
    </source>
</evidence>
<dbReference type="InterPro" id="IPR036393">
    <property type="entry name" value="AceGlu_kinase-like_sf"/>
</dbReference>
<dbReference type="InterPro" id="IPR005766">
    <property type="entry name" value="P5_carboxy_syn"/>
</dbReference>
<dbReference type="GO" id="GO:0004350">
    <property type="term" value="F:glutamate-5-semialdehyde dehydrogenase activity"/>
    <property type="evidence" value="ECO:0007669"/>
    <property type="project" value="UniProtKB-UniRule"/>
</dbReference>
<feature type="region of interest" description="Disordered" evidence="18">
    <location>
        <begin position="1"/>
        <end position="25"/>
    </location>
</feature>
<dbReference type="InterPro" id="IPR016161">
    <property type="entry name" value="Ald_DH/histidinol_DH"/>
</dbReference>
<proteinExistence type="inferred from homology"/>
<dbReference type="NCBIfam" id="NF001221">
    <property type="entry name" value="PRK00197.1"/>
    <property type="match status" value="1"/>
</dbReference>
<evidence type="ECO:0000256" key="13">
    <source>
        <dbReference type="ARBA" id="ARBA00023002"/>
    </source>
</evidence>
<organism evidence="21 22">
    <name type="scientific">Apatococcus fuscideae</name>
    <dbReference type="NCBI Taxonomy" id="2026836"/>
    <lineage>
        <taxon>Eukaryota</taxon>
        <taxon>Viridiplantae</taxon>
        <taxon>Chlorophyta</taxon>
        <taxon>core chlorophytes</taxon>
        <taxon>Trebouxiophyceae</taxon>
        <taxon>Chlorellales</taxon>
        <taxon>Chlorellaceae</taxon>
        <taxon>Apatococcus</taxon>
    </lineage>
</organism>